<feature type="transmembrane region" description="Helical" evidence="9">
    <location>
        <begin position="71"/>
        <end position="89"/>
    </location>
</feature>
<dbReference type="EMBL" id="AP023423">
    <property type="protein sequence ID" value="BCK88460.1"/>
    <property type="molecule type" value="Genomic_DNA"/>
</dbReference>
<evidence type="ECO:0000256" key="6">
    <source>
        <dbReference type="ARBA" id="ARBA00022989"/>
    </source>
</evidence>
<feature type="transmembrane region" description="Helical" evidence="9">
    <location>
        <begin position="110"/>
        <end position="128"/>
    </location>
</feature>
<keyword evidence="12" id="KW-1185">Reference proteome</keyword>
<comment type="function">
    <text evidence="9">Part of the tripartite ATP-independent periplasmic (TRAP) transport system.</text>
</comment>
<keyword evidence="7 9" id="KW-0472">Membrane</keyword>
<dbReference type="GO" id="GO:0005886">
    <property type="term" value="C:plasma membrane"/>
    <property type="evidence" value="ECO:0007669"/>
    <property type="project" value="UniProtKB-SubCell"/>
</dbReference>
<dbReference type="PANTHER" id="PTHR35011:SF10">
    <property type="entry name" value="TRAP TRANSPORTER SMALL PERMEASE PROTEIN"/>
    <property type="match status" value="1"/>
</dbReference>
<feature type="domain" description="Tripartite ATP-independent periplasmic transporters DctQ component" evidence="10">
    <location>
        <begin position="48"/>
        <end position="177"/>
    </location>
</feature>
<comment type="subcellular location">
    <subcellularLocation>
        <location evidence="1 9">Cell inner membrane</location>
        <topology evidence="1 9">Multi-pass membrane protein</topology>
    </subcellularLocation>
</comment>
<keyword evidence="5 9" id="KW-0812">Transmembrane</keyword>
<comment type="subunit">
    <text evidence="9">The complex comprises the extracytoplasmic solute receptor protein and the two transmembrane proteins.</text>
</comment>
<protein>
    <recommendedName>
        <fullName evidence="9">TRAP transporter small permease protein</fullName>
    </recommendedName>
</protein>
<dbReference type="Proteomes" id="UP001320326">
    <property type="component" value="Chromosome"/>
</dbReference>
<dbReference type="Pfam" id="PF04290">
    <property type="entry name" value="DctQ"/>
    <property type="match status" value="1"/>
</dbReference>
<keyword evidence="6 9" id="KW-1133">Transmembrane helix</keyword>
<evidence type="ECO:0000256" key="8">
    <source>
        <dbReference type="ARBA" id="ARBA00038436"/>
    </source>
</evidence>
<keyword evidence="3" id="KW-1003">Cell membrane</keyword>
<evidence type="ECO:0000259" key="10">
    <source>
        <dbReference type="Pfam" id="PF04290"/>
    </source>
</evidence>
<dbReference type="GO" id="GO:0015740">
    <property type="term" value="P:C4-dicarboxylate transport"/>
    <property type="evidence" value="ECO:0007669"/>
    <property type="project" value="TreeGrafter"/>
</dbReference>
<dbReference type="RefSeq" id="WP_237246979.1">
    <property type="nucleotide sequence ID" value="NZ_AP023423.1"/>
</dbReference>
<evidence type="ECO:0000256" key="7">
    <source>
        <dbReference type="ARBA" id="ARBA00023136"/>
    </source>
</evidence>
<sequence>MSHGVELESRQPSLTPQIGGVLGMLLSWQTKVNGYVLFVSMLALLVACLVLTLSVVMRYFLKLPTDWQDEVSVFLLIGAVFMCGAFVQSERGHIGISALEGFFSPAANRVRLLFCDITSLAFCTFFTYKTWSMLHEAIVEGQTTSSTWGPPLWIPYGLMFAGMTLLCLQMLLQILIALKTRGAAN</sequence>
<dbReference type="KEGG" id="seme:MIZ01_2264"/>
<evidence type="ECO:0000256" key="3">
    <source>
        <dbReference type="ARBA" id="ARBA00022475"/>
    </source>
</evidence>
<evidence type="ECO:0000313" key="11">
    <source>
        <dbReference type="EMBL" id="BCK88460.1"/>
    </source>
</evidence>
<comment type="similarity">
    <text evidence="8 9">Belongs to the TRAP transporter small permease family.</text>
</comment>
<keyword evidence="4 9" id="KW-0997">Cell inner membrane</keyword>
<evidence type="ECO:0000256" key="4">
    <source>
        <dbReference type="ARBA" id="ARBA00022519"/>
    </source>
</evidence>
<gene>
    <name evidence="11" type="ORF">MIZ01_2264</name>
</gene>
<dbReference type="PANTHER" id="PTHR35011">
    <property type="entry name" value="2,3-DIKETO-L-GULONATE TRAP TRANSPORTER SMALL PERMEASE PROTEIN YIAM"/>
    <property type="match status" value="1"/>
</dbReference>
<feature type="transmembrane region" description="Helical" evidence="9">
    <location>
        <begin position="153"/>
        <end position="178"/>
    </location>
</feature>
<dbReference type="InterPro" id="IPR007387">
    <property type="entry name" value="TRAP_DctQ"/>
</dbReference>
<reference evidence="11 12" key="1">
    <citation type="journal article" date="2022" name="Int. J. Syst. Evol. Microbiol.">
        <title>&lt;i&gt;Sideroxyarcus emersonii&lt;/i&gt; gen. nov. sp. nov., a neutrophilic, microaerobic iron- and thiosulfate-oxidizing bacterium isolated from iron-rich wetland sediment.</title>
        <authorList>
            <person name="Kato S."/>
            <person name="Itoh T."/>
            <person name="Iino T."/>
            <person name="Ohkuma M."/>
        </authorList>
    </citation>
    <scope>NUCLEOTIDE SEQUENCE [LARGE SCALE GENOMIC DNA]</scope>
    <source>
        <strain evidence="11 12">MIZ01</strain>
    </source>
</reference>
<evidence type="ECO:0000256" key="2">
    <source>
        <dbReference type="ARBA" id="ARBA00022448"/>
    </source>
</evidence>
<keyword evidence="2 9" id="KW-0813">Transport</keyword>
<evidence type="ECO:0000256" key="9">
    <source>
        <dbReference type="RuleBase" id="RU369079"/>
    </source>
</evidence>
<dbReference type="InterPro" id="IPR055348">
    <property type="entry name" value="DctQ"/>
</dbReference>
<dbReference type="AlphaFoldDB" id="A0AAN1XBH8"/>
<dbReference type="GO" id="GO:0022857">
    <property type="term" value="F:transmembrane transporter activity"/>
    <property type="evidence" value="ECO:0007669"/>
    <property type="project" value="UniProtKB-UniRule"/>
</dbReference>
<evidence type="ECO:0000256" key="5">
    <source>
        <dbReference type="ARBA" id="ARBA00022692"/>
    </source>
</evidence>
<feature type="transmembrane region" description="Helical" evidence="9">
    <location>
        <begin position="34"/>
        <end position="59"/>
    </location>
</feature>
<organism evidence="11 12">
    <name type="scientific">Sideroxyarcus emersonii</name>
    <dbReference type="NCBI Taxonomy" id="2764705"/>
    <lineage>
        <taxon>Bacteria</taxon>
        <taxon>Pseudomonadati</taxon>
        <taxon>Pseudomonadota</taxon>
        <taxon>Betaproteobacteria</taxon>
        <taxon>Nitrosomonadales</taxon>
        <taxon>Gallionellaceae</taxon>
        <taxon>Sideroxyarcus</taxon>
    </lineage>
</organism>
<evidence type="ECO:0000313" key="12">
    <source>
        <dbReference type="Proteomes" id="UP001320326"/>
    </source>
</evidence>
<proteinExistence type="inferred from homology"/>
<accession>A0AAN1XBH8</accession>
<evidence type="ECO:0000256" key="1">
    <source>
        <dbReference type="ARBA" id="ARBA00004429"/>
    </source>
</evidence>
<name>A0AAN1XBH8_9PROT</name>